<dbReference type="Gene3D" id="3.20.20.140">
    <property type="entry name" value="Metal-dependent hydrolases"/>
    <property type="match status" value="1"/>
</dbReference>
<organism evidence="3 4">
    <name type="scientific">Nocardia macrotermitis</name>
    <dbReference type="NCBI Taxonomy" id="2585198"/>
    <lineage>
        <taxon>Bacteria</taxon>
        <taxon>Bacillati</taxon>
        <taxon>Actinomycetota</taxon>
        <taxon>Actinomycetes</taxon>
        <taxon>Mycobacteriales</taxon>
        <taxon>Nocardiaceae</taxon>
        <taxon>Nocardia</taxon>
    </lineage>
</organism>
<feature type="domain" description="Amidohydrolase-related" evidence="2">
    <location>
        <begin position="6"/>
        <end position="282"/>
    </location>
</feature>
<evidence type="ECO:0000313" key="3">
    <source>
        <dbReference type="EMBL" id="MQY21111.1"/>
    </source>
</evidence>
<dbReference type="AlphaFoldDB" id="A0A7K0D6D1"/>
<evidence type="ECO:0000259" key="2">
    <source>
        <dbReference type="Pfam" id="PF04909"/>
    </source>
</evidence>
<dbReference type="PANTHER" id="PTHR43569">
    <property type="entry name" value="AMIDOHYDROLASE"/>
    <property type="match status" value="1"/>
</dbReference>
<protein>
    <recommendedName>
        <fullName evidence="2">Amidohydrolase-related domain-containing protein</fullName>
    </recommendedName>
</protein>
<proteinExistence type="inferred from homology"/>
<dbReference type="GO" id="GO:0016787">
    <property type="term" value="F:hydrolase activity"/>
    <property type="evidence" value="ECO:0007669"/>
    <property type="project" value="InterPro"/>
</dbReference>
<dbReference type="Proteomes" id="UP000438448">
    <property type="component" value="Unassembled WGS sequence"/>
</dbReference>
<evidence type="ECO:0000256" key="1">
    <source>
        <dbReference type="ARBA" id="ARBA00038310"/>
    </source>
</evidence>
<accession>A0A7K0D6D1</accession>
<evidence type="ECO:0000313" key="4">
    <source>
        <dbReference type="Proteomes" id="UP000438448"/>
    </source>
</evidence>
<dbReference type="SUPFAM" id="SSF51556">
    <property type="entry name" value="Metallo-dependent hydrolases"/>
    <property type="match status" value="1"/>
</dbReference>
<comment type="similarity">
    <text evidence="1">Belongs to the metallo-dependent hydrolases superfamily.</text>
</comment>
<dbReference type="InterPro" id="IPR032466">
    <property type="entry name" value="Metal_Hydrolase"/>
</dbReference>
<dbReference type="EMBL" id="WEGK01000009">
    <property type="protein sequence ID" value="MQY21111.1"/>
    <property type="molecule type" value="Genomic_DNA"/>
</dbReference>
<dbReference type="Pfam" id="PF04909">
    <property type="entry name" value="Amidohydro_2"/>
    <property type="match status" value="1"/>
</dbReference>
<keyword evidence="4" id="KW-1185">Reference proteome</keyword>
<sequence>MHPMTVDSHVHIWDIGGGKFHVEYDWLTDTSDVLYRTYTLNDLAPQLGEHRVGALVLVQASDSTAETRALLDAAARWPRPIAVVGWLPLHDPARAAFELERLRRPRLVGVRHLIHRDPDPEWLLRPQVSESLAMLAATGLSFDAVAETPELLAQVPWIAAEHPTLTVVLDHLGKPPIASGGWQPWADLLTAAAAAPNVVAKISGLATVSAPGFAAAHWQRYVDHALEVFGPDRLMVGGDWPFTLTAASYDEVWRTTLGTLSELDPADRVRILSTTAARVYRLPVPLPDGPSHDEGVNA</sequence>
<dbReference type="InterPro" id="IPR052350">
    <property type="entry name" value="Metallo-dep_Lactonases"/>
</dbReference>
<gene>
    <name evidence="3" type="ORF">NRB20_42200</name>
</gene>
<name>A0A7K0D6D1_9NOCA</name>
<comment type="caution">
    <text evidence="3">The sequence shown here is derived from an EMBL/GenBank/DDBJ whole genome shotgun (WGS) entry which is preliminary data.</text>
</comment>
<dbReference type="PANTHER" id="PTHR43569:SF2">
    <property type="entry name" value="AMIDOHYDROLASE-RELATED DOMAIN-CONTAINING PROTEIN"/>
    <property type="match status" value="1"/>
</dbReference>
<reference evidence="3 4" key="1">
    <citation type="submission" date="2019-10" db="EMBL/GenBank/DDBJ databases">
        <title>Nocardia macrotermitis sp. nov. and Nocardia aurantia sp. nov., isolated from the gut of fungus growing-termite Macrotermes natalensis.</title>
        <authorList>
            <person name="Benndorf R."/>
            <person name="Schwitalla J."/>
            <person name="Martin K."/>
            <person name="De Beer W."/>
            <person name="Kaster A.-K."/>
            <person name="Vollmers J."/>
            <person name="Poulsen M."/>
            <person name="Beemelmanns C."/>
        </authorList>
    </citation>
    <scope>NUCLEOTIDE SEQUENCE [LARGE SCALE GENOMIC DNA]</scope>
    <source>
        <strain evidence="3 4">RB20</strain>
    </source>
</reference>
<dbReference type="InterPro" id="IPR006680">
    <property type="entry name" value="Amidohydro-rel"/>
</dbReference>